<evidence type="ECO:0000313" key="3">
    <source>
        <dbReference type="Proteomes" id="UP000612664"/>
    </source>
</evidence>
<dbReference type="EMBL" id="MN988492">
    <property type="protein sequence ID" value="QIG68412.1"/>
    <property type="molecule type" value="Genomic_DNA"/>
</dbReference>
<protein>
    <submittedName>
        <fullName evidence="2">Lysozyme-like protein</fullName>
    </submittedName>
</protein>
<gene>
    <name evidence="2" type="ORF">EVB62_010</name>
</gene>
<name>A0A7S5QYQ3_9CAUD</name>
<dbReference type="InterPro" id="IPR023346">
    <property type="entry name" value="Lysozyme-like_dom_sf"/>
</dbReference>
<evidence type="ECO:0000313" key="2">
    <source>
        <dbReference type="EMBL" id="QIG68412.1"/>
    </source>
</evidence>
<keyword evidence="1" id="KW-0812">Transmembrane</keyword>
<keyword evidence="1" id="KW-0472">Membrane</keyword>
<organism evidence="2 3">
    <name type="scientific">Rhizobium phage RHph_TM33</name>
    <dbReference type="NCBI Taxonomy" id="2509765"/>
    <lineage>
        <taxon>Viruses</taxon>
        <taxon>Duplodnaviria</taxon>
        <taxon>Heunggongvirae</taxon>
        <taxon>Uroviricota</taxon>
        <taxon>Caudoviricetes</taxon>
        <taxon>Autographivirales</taxon>
        <taxon>Dunnvirinae</taxon>
        <taxon>Cuernavacavirus</taxon>
        <taxon>Cuernavacavirus RHphTM33</taxon>
    </lineage>
</organism>
<evidence type="ECO:0000256" key="1">
    <source>
        <dbReference type="SAM" id="Phobius"/>
    </source>
</evidence>
<proteinExistence type="predicted"/>
<reference evidence="2 3" key="1">
    <citation type="submission" date="2020-01" db="EMBL/GenBank/DDBJ databases">
        <title>Patterns of diversity and host range of bacteriophage communities associated with bean-nodulatin bacteria.</title>
        <authorList>
            <person name="Vann Cauwenberghe J."/>
            <person name="Santamaria R.I."/>
            <person name="Bustos P."/>
            <person name="Juarez S."/>
            <person name="Gonzalez V."/>
        </authorList>
    </citation>
    <scope>NUCLEOTIDE SEQUENCE [LARGE SCALE GENOMIC DNA]</scope>
    <source>
        <strain evidence="3">RHph</strain>
    </source>
</reference>
<feature type="transmembrane region" description="Helical" evidence="1">
    <location>
        <begin position="239"/>
        <end position="257"/>
    </location>
</feature>
<dbReference type="Gene3D" id="1.10.530.10">
    <property type="match status" value="1"/>
</dbReference>
<dbReference type="Proteomes" id="UP000612664">
    <property type="component" value="Segment"/>
</dbReference>
<dbReference type="SUPFAM" id="SSF53955">
    <property type="entry name" value="Lysozyme-like"/>
    <property type="match status" value="1"/>
</dbReference>
<sequence>MDRTVPAAAAAILTFIYRGESGGNYDKMSAGAEKRFKKRITSMSINEVLAAFDTDAERKALGMISSAVGAPQFINKTLRALVAKLGLTGKEKLDANMQDRLAYQLLRDRGYDAWVSGRINTVEFAKRLAQEWASLPVLAGTKNAKGQNIKRGSGYYDGDGLNSAKHVSADIFEHTLEDALANKQTAVLVKPANTPAVATTKYAVAAGTAVTVVGGANEAAQAVTDWSPIINLASTIGQYGWIAAAVLVGGIAAVVIARKVWK</sequence>
<keyword evidence="1" id="KW-1133">Transmembrane helix</keyword>
<accession>A0A7S5QYQ3</accession>
<keyword evidence="3" id="KW-1185">Reference proteome</keyword>